<dbReference type="OMA" id="NTSCAFP"/>
<dbReference type="GeneID" id="9224878"/>
<dbReference type="HOGENOM" id="CLU_085102_1_0_1"/>
<evidence type="ECO:0000313" key="2">
    <source>
        <dbReference type="EMBL" id="EEQ30119.1"/>
    </source>
</evidence>
<dbReference type="AlphaFoldDB" id="C5FK97"/>
<feature type="compositionally biased region" description="Low complexity" evidence="1">
    <location>
        <begin position="64"/>
        <end position="81"/>
    </location>
</feature>
<dbReference type="Proteomes" id="UP000002035">
    <property type="component" value="Unassembled WGS sequence"/>
</dbReference>
<feature type="compositionally biased region" description="Basic residues" evidence="1">
    <location>
        <begin position="167"/>
        <end position="183"/>
    </location>
</feature>
<name>C5FK97_ARTOC</name>
<feature type="region of interest" description="Disordered" evidence="1">
    <location>
        <begin position="163"/>
        <end position="214"/>
    </location>
</feature>
<dbReference type="eggNOG" id="ENOG502SZVT">
    <property type="taxonomic scope" value="Eukaryota"/>
</dbReference>
<gene>
    <name evidence="2" type="ORF">MCYG_02938</name>
</gene>
<dbReference type="OrthoDB" id="5294241at2759"/>
<protein>
    <submittedName>
        <fullName evidence="2">OefB</fullName>
    </submittedName>
</protein>
<reference evidence="3" key="1">
    <citation type="journal article" date="2012" name="MBio">
        <title>Comparative genome analysis of Trichophyton rubrum and related dermatophytes reveals candidate genes involved in infection.</title>
        <authorList>
            <person name="Martinez D.A."/>
            <person name="Oliver B.G."/>
            <person name="Graeser Y."/>
            <person name="Goldberg J.M."/>
            <person name="Li W."/>
            <person name="Martinez-Rossi N.M."/>
            <person name="Monod M."/>
            <person name="Shelest E."/>
            <person name="Barton R.C."/>
            <person name="Birch E."/>
            <person name="Brakhage A.A."/>
            <person name="Chen Z."/>
            <person name="Gurr S.J."/>
            <person name="Heiman D."/>
            <person name="Heitman J."/>
            <person name="Kosti I."/>
            <person name="Rossi A."/>
            <person name="Saif S."/>
            <person name="Samalova M."/>
            <person name="Saunders C.W."/>
            <person name="Shea T."/>
            <person name="Summerbell R.C."/>
            <person name="Xu J."/>
            <person name="Young S."/>
            <person name="Zeng Q."/>
            <person name="Birren B.W."/>
            <person name="Cuomo C.A."/>
            <person name="White T.C."/>
        </authorList>
    </citation>
    <scope>NUCLEOTIDE SEQUENCE [LARGE SCALE GENOMIC DNA]</scope>
    <source>
        <strain evidence="3">ATCC MYA-4605 / CBS 113480</strain>
    </source>
</reference>
<feature type="compositionally biased region" description="Pro residues" evidence="1">
    <location>
        <begin position="15"/>
        <end position="31"/>
    </location>
</feature>
<evidence type="ECO:0000313" key="3">
    <source>
        <dbReference type="Proteomes" id="UP000002035"/>
    </source>
</evidence>
<organism evidence="2 3">
    <name type="scientific">Arthroderma otae (strain ATCC MYA-4605 / CBS 113480)</name>
    <name type="common">Microsporum canis</name>
    <dbReference type="NCBI Taxonomy" id="554155"/>
    <lineage>
        <taxon>Eukaryota</taxon>
        <taxon>Fungi</taxon>
        <taxon>Dikarya</taxon>
        <taxon>Ascomycota</taxon>
        <taxon>Pezizomycotina</taxon>
        <taxon>Eurotiomycetes</taxon>
        <taxon>Eurotiomycetidae</taxon>
        <taxon>Onygenales</taxon>
        <taxon>Arthrodermataceae</taxon>
        <taxon>Microsporum</taxon>
    </lineage>
</organism>
<feature type="compositionally biased region" description="Low complexity" evidence="1">
    <location>
        <begin position="185"/>
        <end position="214"/>
    </location>
</feature>
<dbReference type="EMBL" id="DS995703">
    <property type="protein sequence ID" value="EEQ30119.1"/>
    <property type="molecule type" value="Genomic_DNA"/>
</dbReference>
<dbReference type="VEuPathDB" id="FungiDB:MCYG_02938"/>
<dbReference type="RefSeq" id="XP_002847432.1">
    <property type="nucleotide sequence ID" value="XM_002847386.1"/>
</dbReference>
<feature type="compositionally biased region" description="Polar residues" evidence="1">
    <location>
        <begin position="43"/>
        <end position="56"/>
    </location>
</feature>
<feature type="region of interest" description="Disordered" evidence="1">
    <location>
        <begin position="1"/>
        <end position="109"/>
    </location>
</feature>
<evidence type="ECO:0000256" key="1">
    <source>
        <dbReference type="SAM" id="MobiDB-lite"/>
    </source>
</evidence>
<proteinExistence type="predicted"/>
<sequence length="214" mass="22642">MWRGYGFGSSAASSPSPPSSFPQPAPPPPSPCDGLLDIYPRKTSFSTISGSNTSCAFPSWPNRSSLYSGSEDDSPSSASAYLSDEDLFPISPSGGNQTMDSPFGGDSFEDETQAIIGAPGLTTEEQIRHMNETEDWRMRNYVQAQAQARALQALRAAQLAAVEHAQAARHRKKRAGTKKRRSHVSTTSTSNSTTASACTSASASVASSTGSKRV</sequence>
<keyword evidence="3" id="KW-1185">Reference proteome</keyword>
<accession>C5FK97</accession>